<accession>A0A5R8ZLY1</accession>
<sequence>MALSYRGARGGRRRVPLLAGLLSGAAITQALLAVPAAAAGRAAEDPPGGRGPSSIGNGTRDRNVVFLDSPSHLRGHQHTRASTAGGASNVEDGFCRRVANCSIRQSLTVVIGADAS</sequence>
<feature type="region of interest" description="Disordered" evidence="1">
    <location>
        <begin position="38"/>
        <end position="62"/>
    </location>
</feature>
<name>A0A5R8ZLY1_9ACTN</name>
<feature type="chain" id="PRO_5039210157" evidence="2">
    <location>
        <begin position="33"/>
        <end position="116"/>
    </location>
</feature>
<dbReference type="EMBL" id="VANP01000001">
    <property type="protein sequence ID" value="TLP66809.1"/>
    <property type="molecule type" value="Genomic_DNA"/>
</dbReference>
<proteinExistence type="predicted"/>
<evidence type="ECO:0000313" key="3">
    <source>
        <dbReference type="EMBL" id="TLP66809.1"/>
    </source>
</evidence>
<evidence type="ECO:0000256" key="2">
    <source>
        <dbReference type="SAM" id="SignalP"/>
    </source>
</evidence>
<keyword evidence="2" id="KW-0732">Signal</keyword>
<gene>
    <name evidence="3" type="ORF">FED44_05065</name>
</gene>
<evidence type="ECO:0000256" key="1">
    <source>
        <dbReference type="SAM" id="MobiDB-lite"/>
    </source>
</evidence>
<dbReference type="Proteomes" id="UP000309033">
    <property type="component" value="Unassembled WGS sequence"/>
</dbReference>
<protein>
    <submittedName>
        <fullName evidence="3">Uncharacterized protein</fullName>
    </submittedName>
</protein>
<feature type="signal peptide" evidence="2">
    <location>
        <begin position="1"/>
        <end position="32"/>
    </location>
</feature>
<reference evidence="3" key="1">
    <citation type="submission" date="2019-05" db="EMBL/GenBank/DDBJ databases">
        <title>Isolation, diversity and antifungal activity of Actinobacteria from wheat.</title>
        <authorList>
            <person name="Yu B."/>
        </authorList>
    </citation>
    <scope>NUCLEOTIDE SEQUENCE [LARGE SCALE GENOMIC DNA]</scope>
    <source>
        <strain evidence="3">NEAU-HEGS1-5</strain>
    </source>
</reference>
<comment type="caution">
    <text evidence="3">The sequence shown here is derived from an EMBL/GenBank/DDBJ whole genome shotgun (WGS) entry which is preliminary data.</text>
</comment>
<evidence type="ECO:0000313" key="4">
    <source>
        <dbReference type="Proteomes" id="UP000309033"/>
    </source>
</evidence>
<dbReference type="AlphaFoldDB" id="A0A5R8ZLY1"/>
<dbReference type="OrthoDB" id="3544118at2"/>
<keyword evidence="4" id="KW-1185">Reference proteome</keyword>
<organism evidence="3 4">
    <name type="scientific">Microbispora triticiradicis</name>
    <dbReference type="NCBI Taxonomy" id="2200763"/>
    <lineage>
        <taxon>Bacteria</taxon>
        <taxon>Bacillati</taxon>
        <taxon>Actinomycetota</taxon>
        <taxon>Actinomycetes</taxon>
        <taxon>Streptosporangiales</taxon>
        <taxon>Streptosporangiaceae</taxon>
        <taxon>Microbispora</taxon>
    </lineage>
</organism>